<dbReference type="OrthoDB" id="4190732at2"/>
<dbReference type="SUPFAM" id="SSF50129">
    <property type="entry name" value="GroES-like"/>
    <property type="match status" value="1"/>
</dbReference>
<dbReference type="PANTHER" id="PTHR43677">
    <property type="entry name" value="SHORT-CHAIN DEHYDROGENASE/REDUCTASE"/>
    <property type="match status" value="1"/>
</dbReference>
<dbReference type="SMART" id="SM00829">
    <property type="entry name" value="PKS_ER"/>
    <property type="match status" value="1"/>
</dbReference>
<dbReference type="Pfam" id="PF08240">
    <property type="entry name" value="ADH_N"/>
    <property type="match status" value="1"/>
</dbReference>
<dbReference type="InterPro" id="IPR013149">
    <property type="entry name" value="ADH-like_C"/>
</dbReference>
<dbReference type="InterPro" id="IPR036291">
    <property type="entry name" value="NAD(P)-bd_dom_sf"/>
</dbReference>
<dbReference type="GO" id="GO:0016491">
    <property type="term" value="F:oxidoreductase activity"/>
    <property type="evidence" value="ECO:0007669"/>
    <property type="project" value="InterPro"/>
</dbReference>
<feature type="domain" description="Enoyl reductase (ER)" evidence="1">
    <location>
        <begin position="10"/>
        <end position="320"/>
    </location>
</feature>
<dbReference type="Gene3D" id="3.40.50.720">
    <property type="entry name" value="NAD(P)-binding Rossmann-like Domain"/>
    <property type="match status" value="1"/>
</dbReference>
<reference evidence="2 3" key="1">
    <citation type="submission" date="2018-11" db="EMBL/GenBank/DDBJ databases">
        <title>Sequencing the genomes of 1000 actinobacteria strains.</title>
        <authorList>
            <person name="Klenk H.-P."/>
        </authorList>
    </citation>
    <scope>NUCLEOTIDE SEQUENCE [LARGE SCALE GENOMIC DNA]</scope>
    <source>
        <strain evidence="2 3">DSM 44254</strain>
    </source>
</reference>
<name>A0A3N1D1X5_9ACTN</name>
<accession>A0A3N1D1X5</accession>
<dbReference type="RefSeq" id="WP_123666773.1">
    <property type="nucleotide sequence ID" value="NZ_RJKE01000001.1"/>
</dbReference>
<evidence type="ECO:0000313" key="3">
    <source>
        <dbReference type="Proteomes" id="UP000272400"/>
    </source>
</evidence>
<protein>
    <submittedName>
        <fullName evidence="2">NADPH2:quinone reductase</fullName>
    </submittedName>
</protein>
<dbReference type="SUPFAM" id="SSF51735">
    <property type="entry name" value="NAD(P)-binding Rossmann-fold domains"/>
    <property type="match status" value="1"/>
</dbReference>
<evidence type="ECO:0000313" key="2">
    <source>
        <dbReference type="EMBL" id="ROO87490.1"/>
    </source>
</evidence>
<dbReference type="PANTHER" id="PTHR43677:SF4">
    <property type="entry name" value="QUINONE OXIDOREDUCTASE-LIKE PROTEIN 2"/>
    <property type="match status" value="1"/>
</dbReference>
<comment type="caution">
    <text evidence="2">The sequence shown here is derived from an EMBL/GenBank/DDBJ whole genome shotgun (WGS) entry which is preliminary data.</text>
</comment>
<organism evidence="2 3">
    <name type="scientific">Actinocorallia herbida</name>
    <dbReference type="NCBI Taxonomy" id="58109"/>
    <lineage>
        <taxon>Bacteria</taxon>
        <taxon>Bacillati</taxon>
        <taxon>Actinomycetota</taxon>
        <taxon>Actinomycetes</taxon>
        <taxon>Streptosporangiales</taxon>
        <taxon>Thermomonosporaceae</taxon>
        <taxon>Actinocorallia</taxon>
    </lineage>
</organism>
<dbReference type="AlphaFoldDB" id="A0A3N1D1X5"/>
<keyword evidence="3" id="KW-1185">Reference proteome</keyword>
<dbReference type="InterPro" id="IPR051397">
    <property type="entry name" value="Zn-ADH-like_protein"/>
</dbReference>
<dbReference type="InterPro" id="IPR020843">
    <property type="entry name" value="ER"/>
</dbReference>
<gene>
    <name evidence="2" type="ORF">EDD29_5098</name>
</gene>
<dbReference type="EMBL" id="RJKE01000001">
    <property type="protein sequence ID" value="ROO87490.1"/>
    <property type="molecule type" value="Genomic_DNA"/>
</dbReference>
<sequence length="324" mass="34060">MRAARCEVYGSPAEIVVREVQDPEPGPGQVLVDVEAAGVNFPDLLFVADRYQVSAPLPFTPGSEFAGRVAALGEGVEGLSVGDAVHGSVFTGAMAERLVAPAASVSPIPEGLSMEEAAAFRVTYMTGYHSLVTAGSLRPGDWVVVLGAAGGVGTATVDIAVRLGARVIAAASSAERLKVCAALGAEEVVDYTSEDLKARIKEITGGGADLVVDPVGDRWAEPALRALRWGGRFVSVGFAGGEIPRIPLNLVLLKNITVRGMELRTWNERYPEETAKGRAELARLVEDGMRPAVSETHDLDGVAVALQRVADRLPTGKVVIRTVR</sequence>
<dbReference type="InterPro" id="IPR011032">
    <property type="entry name" value="GroES-like_sf"/>
</dbReference>
<dbReference type="InterPro" id="IPR013154">
    <property type="entry name" value="ADH-like_N"/>
</dbReference>
<dbReference type="CDD" id="cd08241">
    <property type="entry name" value="QOR1"/>
    <property type="match status" value="1"/>
</dbReference>
<dbReference type="Proteomes" id="UP000272400">
    <property type="component" value="Unassembled WGS sequence"/>
</dbReference>
<dbReference type="Gene3D" id="3.90.180.10">
    <property type="entry name" value="Medium-chain alcohol dehydrogenases, catalytic domain"/>
    <property type="match status" value="1"/>
</dbReference>
<evidence type="ECO:0000259" key="1">
    <source>
        <dbReference type="SMART" id="SM00829"/>
    </source>
</evidence>
<proteinExistence type="predicted"/>
<dbReference type="Pfam" id="PF00107">
    <property type="entry name" value="ADH_zinc_N"/>
    <property type="match status" value="1"/>
</dbReference>